<name>A0A811QNQ3_9POAL</name>
<evidence type="ECO:0000256" key="1">
    <source>
        <dbReference type="SAM" id="Coils"/>
    </source>
</evidence>
<dbReference type="AlphaFoldDB" id="A0A811QNQ3"/>
<proteinExistence type="predicted"/>
<organism evidence="3 4">
    <name type="scientific">Miscanthus lutarioriparius</name>
    <dbReference type="NCBI Taxonomy" id="422564"/>
    <lineage>
        <taxon>Eukaryota</taxon>
        <taxon>Viridiplantae</taxon>
        <taxon>Streptophyta</taxon>
        <taxon>Embryophyta</taxon>
        <taxon>Tracheophyta</taxon>
        <taxon>Spermatophyta</taxon>
        <taxon>Magnoliopsida</taxon>
        <taxon>Liliopsida</taxon>
        <taxon>Poales</taxon>
        <taxon>Poaceae</taxon>
        <taxon>PACMAD clade</taxon>
        <taxon>Panicoideae</taxon>
        <taxon>Andropogonodae</taxon>
        <taxon>Andropogoneae</taxon>
        <taxon>Saccharinae</taxon>
        <taxon>Miscanthus</taxon>
    </lineage>
</organism>
<dbReference type="OrthoDB" id="696133at2759"/>
<accession>A0A811QNQ3</accession>
<dbReference type="EMBL" id="CAJGYO010000010">
    <property type="protein sequence ID" value="CAD6257817.1"/>
    <property type="molecule type" value="Genomic_DNA"/>
</dbReference>
<dbReference type="Proteomes" id="UP000604825">
    <property type="component" value="Unassembled WGS sequence"/>
</dbReference>
<keyword evidence="1" id="KW-0175">Coiled coil</keyword>
<feature type="coiled-coil region" evidence="1">
    <location>
        <begin position="56"/>
        <end position="101"/>
    </location>
</feature>
<keyword evidence="4" id="KW-1185">Reference proteome</keyword>
<evidence type="ECO:0000256" key="2">
    <source>
        <dbReference type="SAM" id="MobiDB-lite"/>
    </source>
</evidence>
<reference evidence="3" key="1">
    <citation type="submission" date="2020-10" db="EMBL/GenBank/DDBJ databases">
        <authorList>
            <person name="Han B."/>
            <person name="Lu T."/>
            <person name="Zhao Q."/>
            <person name="Huang X."/>
            <person name="Zhao Y."/>
        </authorList>
    </citation>
    <scope>NUCLEOTIDE SEQUENCE</scope>
</reference>
<evidence type="ECO:0000313" key="3">
    <source>
        <dbReference type="EMBL" id="CAD6257817.1"/>
    </source>
</evidence>
<gene>
    <name evidence="3" type="ORF">NCGR_LOCUS41300</name>
</gene>
<comment type="caution">
    <text evidence="3">The sequence shown here is derived from an EMBL/GenBank/DDBJ whole genome shotgun (WGS) entry which is preliminary data.</text>
</comment>
<sequence length="129" mass="14511">MADMEAIMAEPVQDEEQPKSVNHVVSQVVKSTTFLQVAGIQPNSNNSSKGCTSSKVQQLRADLEIKKISKEDLRHEFEAMKKESEIAMETLKKESEMARAKQAKEIEKIKKASQETMSFLRQMLGPRDG</sequence>
<feature type="region of interest" description="Disordered" evidence="2">
    <location>
        <begin position="1"/>
        <end position="20"/>
    </location>
</feature>
<protein>
    <submittedName>
        <fullName evidence="3">Uncharacterized protein</fullName>
    </submittedName>
</protein>
<evidence type="ECO:0000313" key="4">
    <source>
        <dbReference type="Proteomes" id="UP000604825"/>
    </source>
</evidence>